<protein>
    <submittedName>
        <fullName evidence="1">Uncharacterized protein</fullName>
    </submittedName>
</protein>
<evidence type="ECO:0000313" key="2">
    <source>
        <dbReference type="Proteomes" id="UP000799421"/>
    </source>
</evidence>
<keyword evidence="2" id="KW-1185">Reference proteome</keyword>
<name>A0A6A7C2A2_9PEZI</name>
<dbReference type="OrthoDB" id="5424021at2759"/>
<dbReference type="AlphaFoldDB" id="A0A6A7C2A2"/>
<dbReference type="Proteomes" id="UP000799421">
    <property type="component" value="Unassembled WGS sequence"/>
</dbReference>
<dbReference type="EMBL" id="MU005973">
    <property type="protein sequence ID" value="KAF2861367.1"/>
    <property type="molecule type" value="Genomic_DNA"/>
</dbReference>
<evidence type="ECO:0000313" key="1">
    <source>
        <dbReference type="EMBL" id="KAF2861367.1"/>
    </source>
</evidence>
<accession>A0A6A7C2A2</accession>
<reference evidence="1" key="1">
    <citation type="journal article" date="2020" name="Stud. Mycol.">
        <title>101 Dothideomycetes genomes: a test case for predicting lifestyles and emergence of pathogens.</title>
        <authorList>
            <person name="Haridas S."/>
            <person name="Albert R."/>
            <person name="Binder M."/>
            <person name="Bloem J."/>
            <person name="Labutti K."/>
            <person name="Salamov A."/>
            <person name="Andreopoulos B."/>
            <person name="Baker S."/>
            <person name="Barry K."/>
            <person name="Bills G."/>
            <person name="Bluhm B."/>
            <person name="Cannon C."/>
            <person name="Castanera R."/>
            <person name="Culley D."/>
            <person name="Daum C."/>
            <person name="Ezra D."/>
            <person name="Gonzalez J."/>
            <person name="Henrissat B."/>
            <person name="Kuo A."/>
            <person name="Liang C."/>
            <person name="Lipzen A."/>
            <person name="Lutzoni F."/>
            <person name="Magnuson J."/>
            <person name="Mondo S."/>
            <person name="Nolan M."/>
            <person name="Ohm R."/>
            <person name="Pangilinan J."/>
            <person name="Park H.-J."/>
            <person name="Ramirez L."/>
            <person name="Alfaro M."/>
            <person name="Sun H."/>
            <person name="Tritt A."/>
            <person name="Yoshinaga Y."/>
            <person name="Zwiers L.-H."/>
            <person name="Turgeon B."/>
            <person name="Goodwin S."/>
            <person name="Spatafora J."/>
            <person name="Crous P."/>
            <person name="Grigoriev I."/>
        </authorList>
    </citation>
    <scope>NUCLEOTIDE SEQUENCE</scope>
    <source>
        <strain evidence="1">CBS 480.64</strain>
    </source>
</reference>
<feature type="non-terminal residue" evidence="1">
    <location>
        <position position="1"/>
    </location>
</feature>
<sequence>PNIWILTSSPIPRGRCDHKGSFSLLTSCPCHRFMQHPARAGSTFLCDGCGHHACFHRLRNREGDGIAEREKLPRKRKKVGEG</sequence>
<feature type="non-terminal residue" evidence="1">
    <location>
        <position position="82"/>
    </location>
</feature>
<proteinExistence type="predicted"/>
<gene>
    <name evidence="1" type="ORF">K470DRAFT_191479</name>
</gene>
<organism evidence="1 2">
    <name type="scientific">Piedraia hortae CBS 480.64</name>
    <dbReference type="NCBI Taxonomy" id="1314780"/>
    <lineage>
        <taxon>Eukaryota</taxon>
        <taxon>Fungi</taxon>
        <taxon>Dikarya</taxon>
        <taxon>Ascomycota</taxon>
        <taxon>Pezizomycotina</taxon>
        <taxon>Dothideomycetes</taxon>
        <taxon>Dothideomycetidae</taxon>
        <taxon>Capnodiales</taxon>
        <taxon>Piedraiaceae</taxon>
        <taxon>Piedraia</taxon>
    </lineage>
</organism>